<feature type="compositionally biased region" description="Low complexity" evidence="1">
    <location>
        <begin position="48"/>
        <end position="64"/>
    </location>
</feature>
<evidence type="ECO:0000313" key="2">
    <source>
        <dbReference type="EMBL" id="CAG8442175.1"/>
    </source>
</evidence>
<gene>
    <name evidence="2" type="ORF">AMORRO_LOCUS369</name>
</gene>
<dbReference type="Proteomes" id="UP000789342">
    <property type="component" value="Unassembled WGS sequence"/>
</dbReference>
<proteinExistence type="predicted"/>
<dbReference type="EMBL" id="CAJVPV010000090">
    <property type="protein sequence ID" value="CAG8442175.1"/>
    <property type="molecule type" value="Genomic_DNA"/>
</dbReference>
<name>A0A9N8V9H7_9GLOM</name>
<feature type="region of interest" description="Disordered" evidence="1">
    <location>
        <begin position="166"/>
        <end position="185"/>
    </location>
</feature>
<feature type="compositionally biased region" description="Polar residues" evidence="1">
    <location>
        <begin position="27"/>
        <end position="47"/>
    </location>
</feature>
<keyword evidence="3" id="KW-1185">Reference proteome</keyword>
<organism evidence="2 3">
    <name type="scientific">Acaulospora morrowiae</name>
    <dbReference type="NCBI Taxonomy" id="94023"/>
    <lineage>
        <taxon>Eukaryota</taxon>
        <taxon>Fungi</taxon>
        <taxon>Fungi incertae sedis</taxon>
        <taxon>Mucoromycota</taxon>
        <taxon>Glomeromycotina</taxon>
        <taxon>Glomeromycetes</taxon>
        <taxon>Diversisporales</taxon>
        <taxon>Acaulosporaceae</taxon>
        <taxon>Acaulospora</taxon>
    </lineage>
</organism>
<comment type="caution">
    <text evidence="2">The sequence shown here is derived from an EMBL/GenBank/DDBJ whole genome shotgun (WGS) entry which is preliminary data.</text>
</comment>
<accession>A0A9N8V9H7</accession>
<sequence length="220" mass="24568">MARFNETITEDTRSTLSLRTPQYSHHFINNGTRSSLSRMDSQVAETVQPSSSSSASDSTPQTSPMSRNFHARMERSQIQANPLLKSLYDQVDVILHDPSIVKNDRDIIKIFHTVMAAIEKNLADPESLLYKSPTNNRLGQLFGLPENGNGISITLNLMRPKIHESMETERTSQLTESQTAQSQKSSTLIEYGVGATSHYSKFPRNTTCQSGSHVYTSCQQ</sequence>
<protein>
    <submittedName>
        <fullName evidence="2">10346_t:CDS:1</fullName>
    </submittedName>
</protein>
<dbReference type="OrthoDB" id="2368739at2759"/>
<feature type="region of interest" description="Disordered" evidence="1">
    <location>
        <begin position="27"/>
        <end position="66"/>
    </location>
</feature>
<reference evidence="2" key="1">
    <citation type="submission" date="2021-06" db="EMBL/GenBank/DDBJ databases">
        <authorList>
            <person name="Kallberg Y."/>
            <person name="Tangrot J."/>
            <person name="Rosling A."/>
        </authorList>
    </citation>
    <scope>NUCLEOTIDE SEQUENCE</scope>
    <source>
        <strain evidence="2">CL551</strain>
    </source>
</reference>
<dbReference type="AlphaFoldDB" id="A0A9N8V9H7"/>
<feature type="compositionally biased region" description="Polar residues" evidence="1">
    <location>
        <begin position="171"/>
        <end position="185"/>
    </location>
</feature>
<evidence type="ECO:0000256" key="1">
    <source>
        <dbReference type="SAM" id="MobiDB-lite"/>
    </source>
</evidence>
<evidence type="ECO:0000313" key="3">
    <source>
        <dbReference type="Proteomes" id="UP000789342"/>
    </source>
</evidence>